<evidence type="ECO:0000259" key="7">
    <source>
        <dbReference type="PROSITE" id="PS50048"/>
    </source>
</evidence>
<dbReference type="GO" id="GO:0008270">
    <property type="term" value="F:zinc ion binding"/>
    <property type="evidence" value="ECO:0007669"/>
    <property type="project" value="UniProtKB-KW"/>
</dbReference>
<dbReference type="GO" id="GO:0000981">
    <property type="term" value="F:DNA-binding transcription factor activity, RNA polymerase II-specific"/>
    <property type="evidence" value="ECO:0007669"/>
    <property type="project" value="InterPro"/>
</dbReference>
<name>A0A8H6LGQ9_FUSOX</name>
<dbReference type="InterPro" id="IPR036864">
    <property type="entry name" value="Zn2-C6_fun-type_DNA-bd_sf"/>
</dbReference>
<dbReference type="CDD" id="cd00067">
    <property type="entry name" value="GAL4"/>
    <property type="match status" value="1"/>
</dbReference>
<dbReference type="SMART" id="SM00066">
    <property type="entry name" value="GAL4"/>
    <property type="match status" value="1"/>
</dbReference>
<evidence type="ECO:0000256" key="2">
    <source>
        <dbReference type="ARBA" id="ARBA00022723"/>
    </source>
</evidence>
<feature type="compositionally biased region" description="Low complexity" evidence="6">
    <location>
        <begin position="69"/>
        <end position="83"/>
    </location>
</feature>
<dbReference type="GO" id="GO:0005634">
    <property type="term" value="C:nucleus"/>
    <property type="evidence" value="ECO:0007669"/>
    <property type="project" value="UniProtKB-SubCell"/>
</dbReference>
<dbReference type="Pfam" id="PF05699">
    <property type="entry name" value="Dimer_Tnp_hAT"/>
    <property type="match status" value="2"/>
</dbReference>
<comment type="subcellular location">
    <subcellularLocation>
        <location evidence="1">Nucleus</location>
    </subcellularLocation>
</comment>
<evidence type="ECO:0000256" key="3">
    <source>
        <dbReference type="ARBA" id="ARBA00022771"/>
    </source>
</evidence>
<feature type="compositionally biased region" description="Polar residues" evidence="6">
    <location>
        <begin position="114"/>
        <end position="123"/>
    </location>
</feature>
<organism evidence="8 9">
    <name type="scientific">Fusarium oxysporum f. sp. conglutinans</name>
    <dbReference type="NCBI Taxonomy" id="100902"/>
    <lineage>
        <taxon>Eukaryota</taxon>
        <taxon>Fungi</taxon>
        <taxon>Dikarya</taxon>
        <taxon>Ascomycota</taxon>
        <taxon>Pezizomycotina</taxon>
        <taxon>Sordariomycetes</taxon>
        <taxon>Hypocreomycetidae</taxon>
        <taxon>Hypocreales</taxon>
        <taxon>Nectriaceae</taxon>
        <taxon>Fusarium</taxon>
        <taxon>Fusarium oxysporum species complex</taxon>
    </lineage>
</organism>
<accession>A0A8H6LGQ9</accession>
<keyword evidence="5" id="KW-0539">Nucleus</keyword>
<reference evidence="8 9" key="1">
    <citation type="journal article" date="2020" name="bioRxiv">
        <title>A chromosome-scale genome assembly for the Fusarium oxysporum strain Fo5176 to establish a model Arabidopsis-fungal pathosystem.</title>
        <authorList>
            <person name="Fokkens L."/>
            <person name="Guo L."/>
            <person name="Dora S."/>
            <person name="Wang B."/>
            <person name="Ye K."/>
            <person name="Sanchez-Rodriguez C."/>
            <person name="Croll D."/>
        </authorList>
    </citation>
    <scope>NUCLEOTIDE SEQUENCE [LARGE SCALE GENOMIC DNA]</scope>
    <source>
        <strain evidence="8 9">Fo5176</strain>
    </source>
</reference>
<keyword evidence="2" id="KW-0479">Metal-binding</keyword>
<dbReference type="PROSITE" id="PS00463">
    <property type="entry name" value="ZN2_CY6_FUNGAL_1"/>
    <property type="match status" value="1"/>
</dbReference>
<dbReference type="Proteomes" id="UP000593570">
    <property type="component" value="Unassembled WGS sequence"/>
</dbReference>
<dbReference type="InterPro" id="IPR001138">
    <property type="entry name" value="Zn2Cys6_DnaBD"/>
</dbReference>
<dbReference type="InterPro" id="IPR008906">
    <property type="entry name" value="HATC_C_dom"/>
</dbReference>
<feature type="region of interest" description="Disordered" evidence="6">
    <location>
        <begin position="54"/>
        <end position="129"/>
    </location>
</feature>
<evidence type="ECO:0000256" key="1">
    <source>
        <dbReference type="ARBA" id="ARBA00004123"/>
    </source>
</evidence>
<dbReference type="SUPFAM" id="SSF57701">
    <property type="entry name" value="Zn2/Cys6 DNA-binding domain"/>
    <property type="match status" value="1"/>
</dbReference>
<dbReference type="InterPro" id="IPR052035">
    <property type="entry name" value="ZnF_BED_domain_contain"/>
</dbReference>
<dbReference type="GO" id="GO:0046983">
    <property type="term" value="F:protein dimerization activity"/>
    <property type="evidence" value="ECO:0007669"/>
    <property type="project" value="InterPro"/>
</dbReference>
<sequence length="1421" mass="163463">MPPNNTKPCHNCRPRRLRCDRSWPTCHKCAVSGRECLGYGKVFVWIQGIDSQGNVNPLPKRRFHDDADAASGSASAHCGLSSGYQTGQGHSHGRPQLQPQTDYSDQQQQHPQDVETSTSSSGANIPWPSPAALTDPLFQDLDRTSRYYLAHSAEKKAEKLKVKDQRSIAEVMKLDTRLPREQDIANSLVKGFDRKHFQRLLLEWIIEENHAFSVCEQGRLRQIFEYLNPLVKITDASITRTTIRRKVLSAYEMHKDKVVAALKQSCGLIHVSFDGWKSGNRHSLYGIACFFRDENSQPRKLALGVPELRTRHFGHNIAAEILDVLDAYGIQDKIGYFTLDNAESNDKAMEVIGGELGFVGSRRRGRCFGHTLNLSAKALLFGHNVEAFEEQLSGEAALSEAEHTLWRRKGPVGKLHNLVVDVRRSDQLTYLLRSIQRSEFDLSSDPRIRARQPVDLIIDNDTRWLSQLYMIRRAIILRPFIEQLVLKHRQQWEQDNRSKRTGNLRKSAREPRICLEENQLTVNDWVVLEHLAKLLGFYEDAVKTLEGDGQQRKRKGGWVGSYGNVWEVIQGFEFLLEVLEDYKQLASEIPDAEHFRINVNLGWEKLNKYYSRLDETPIYYTALALHPAFRWGYFENEWKDNTEWVMKAKQMVREVWESDYRHLQVVRSPVDDEPVAKRQRKYYNPFQAYCERTRPVLGYGLVKEEATLSDDINEDTNELELWQSSWEDGDNDVRDPISYWHERKRRYPRLSRMALDFLTIQPMSAEICHVKKSYSTALYVSSGTSHAARHLLRQHQITEAGESDPSLATPFTLAATSGSSLSRLLSRQASLGLQLASHFDEGTWKARFVDWIIVEDVTFRQASSERLRWLIANGGELASQLLPEHHTTVCSWIRQTFESRRQIIANLVKNATSSVHLSFDLWTASNGCNYVGIVGHFVDSNGEKRDVLLGLPRLVGPHSGENIAPYVKGVIDQYEMGSKLGYFMLDNAESNDTCLEALARWFPMDVGRRRLRCIGHIINLVVRAVIFGSNVSKFETELRGATDEFSFDIWAKKGAIGRLHNLATYIRRTDQRRQALRRFQTELAGDDAIFTLEIVVDGKTRWNSIYNMIKRSLELRSAIELYQSRWQKPKNDPVHRDLTKDFLNAADWAELERFHDFLKPFYILTKTMEGNASKPGVEGGHGAVWETLKTMDYLFVKFKQAAEETQFEEPSHFKSGIDCGWAKLEDYYVKSDRTPVYRAALALHPSYGYDYFERHWKTAMDRPQWYNDMQSAVGSLFGEYARQAEVEAQAQAGLLEGEVDEIEADVNDYSSFGKRSIRSLNTQRKKVKAVSELDIFQTRPIYAHDLDVADPLEWWNRHQLEYPVLYRMALDLFSIPGMSSECERVFSQTKKMITDERNRLAPEVVEADQLQKQWLMRGLVV</sequence>
<gene>
    <name evidence="8" type="ORF">HZS61_002509</name>
</gene>
<feature type="compositionally biased region" description="Low complexity" evidence="6">
    <location>
        <begin position="96"/>
        <end position="111"/>
    </location>
</feature>
<protein>
    <recommendedName>
        <fullName evidence="7">Zn(2)-C6 fungal-type domain-containing protein</fullName>
    </recommendedName>
</protein>
<feature type="domain" description="Zn(2)-C6 fungal-type" evidence="7">
    <location>
        <begin position="8"/>
        <end position="36"/>
    </location>
</feature>
<dbReference type="SUPFAM" id="SSF53098">
    <property type="entry name" value="Ribonuclease H-like"/>
    <property type="match status" value="2"/>
</dbReference>
<dbReference type="PANTHER" id="PTHR46481">
    <property type="entry name" value="ZINC FINGER BED DOMAIN-CONTAINING PROTEIN 4"/>
    <property type="match status" value="1"/>
</dbReference>
<proteinExistence type="predicted"/>
<dbReference type="PROSITE" id="PS50048">
    <property type="entry name" value="ZN2_CY6_FUNGAL_2"/>
    <property type="match status" value="1"/>
</dbReference>
<evidence type="ECO:0000313" key="9">
    <source>
        <dbReference type="Proteomes" id="UP000593570"/>
    </source>
</evidence>
<dbReference type="InterPro" id="IPR012337">
    <property type="entry name" value="RNaseH-like_sf"/>
</dbReference>
<evidence type="ECO:0000256" key="4">
    <source>
        <dbReference type="ARBA" id="ARBA00022833"/>
    </source>
</evidence>
<dbReference type="Gene3D" id="4.10.240.10">
    <property type="entry name" value="Zn(2)-C6 fungal-type DNA-binding domain"/>
    <property type="match status" value="1"/>
</dbReference>
<dbReference type="Pfam" id="PF00172">
    <property type="entry name" value="Zn_clus"/>
    <property type="match status" value="1"/>
</dbReference>
<keyword evidence="3" id="KW-0863">Zinc-finger</keyword>
<evidence type="ECO:0000256" key="6">
    <source>
        <dbReference type="SAM" id="MobiDB-lite"/>
    </source>
</evidence>
<comment type="caution">
    <text evidence="8">The sequence shown here is derived from an EMBL/GenBank/DDBJ whole genome shotgun (WGS) entry which is preliminary data.</text>
</comment>
<dbReference type="EMBL" id="JACDXP010000010">
    <property type="protein sequence ID" value="KAF6518431.1"/>
    <property type="molecule type" value="Genomic_DNA"/>
</dbReference>
<keyword evidence="4" id="KW-0862">Zinc</keyword>
<dbReference type="PANTHER" id="PTHR46481:SF10">
    <property type="entry name" value="ZINC FINGER BED DOMAIN-CONTAINING PROTEIN 39"/>
    <property type="match status" value="1"/>
</dbReference>
<evidence type="ECO:0000256" key="5">
    <source>
        <dbReference type="ARBA" id="ARBA00023242"/>
    </source>
</evidence>
<evidence type="ECO:0000313" key="8">
    <source>
        <dbReference type="EMBL" id="KAF6518431.1"/>
    </source>
</evidence>